<comment type="caution">
    <text evidence="2">The sequence shown here is derived from an EMBL/GenBank/DDBJ whole genome shotgun (WGS) entry which is preliminary data.</text>
</comment>
<feature type="compositionally biased region" description="Low complexity" evidence="1">
    <location>
        <begin position="48"/>
        <end position="58"/>
    </location>
</feature>
<evidence type="ECO:0000256" key="1">
    <source>
        <dbReference type="SAM" id="MobiDB-lite"/>
    </source>
</evidence>
<feature type="compositionally biased region" description="Polar residues" evidence="1">
    <location>
        <begin position="59"/>
        <end position="99"/>
    </location>
</feature>
<protein>
    <submittedName>
        <fullName evidence="2">Uncharacterized protein</fullName>
    </submittedName>
</protein>
<keyword evidence="3" id="KW-1185">Reference proteome</keyword>
<dbReference type="InterPro" id="IPR009050">
    <property type="entry name" value="Globin-like_sf"/>
</dbReference>
<dbReference type="GO" id="GO:0019825">
    <property type="term" value="F:oxygen binding"/>
    <property type="evidence" value="ECO:0007669"/>
    <property type="project" value="InterPro"/>
</dbReference>
<dbReference type="Gene3D" id="1.10.490.10">
    <property type="entry name" value="Globins"/>
    <property type="match status" value="1"/>
</dbReference>
<evidence type="ECO:0000313" key="3">
    <source>
        <dbReference type="Proteomes" id="UP001177023"/>
    </source>
</evidence>
<sequence length="309" mass="33993">MGNEGSSLLKKHQILRFTKSNVPMYTKNRRTSSQAGRLKKDGIKRSPTTETASTESSSGQNNALSPTTCEGNSVPVTPSSSGTNRLLTPQPQRQRSRSLCAQQMENDVQAITNSPLLIPQTHREASRESRKHSTGVVPSLNRIRITSAFKMSKPTIGEAILKRTSASRPEIRLFLSKLNDEQAADLGRVLYEMLNEGVARLDSVDHVENAGRNAGSAFALLSPLGFRPDFFAPLADGAIAECVKLDAGAHKRCETLLAWSQLMSALFSGVRDGYYSRIRYQRRSSLPQGQPIQRLQSLELCKTTISEHP</sequence>
<proteinExistence type="predicted"/>
<dbReference type="InterPro" id="IPR012292">
    <property type="entry name" value="Globin/Proto"/>
</dbReference>
<feature type="region of interest" description="Disordered" evidence="1">
    <location>
        <begin position="1"/>
        <end position="99"/>
    </location>
</feature>
<dbReference type="EMBL" id="CATQJA010002662">
    <property type="protein sequence ID" value="CAJ0580943.1"/>
    <property type="molecule type" value="Genomic_DNA"/>
</dbReference>
<name>A0AA36D765_9BILA</name>
<feature type="non-terminal residue" evidence="2">
    <location>
        <position position="1"/>
    </location>
</feature>
<dbReference type="SUPFAM" id="SSF46458">
    <property type="entry name" value="Globin-like"/>
    <property type="match status" value="1"/>
</dbReference>
<evidence type="ECO:0000313" key="2">
    <source>
        <dbReference type="EMBL" id="CAJ0580943.1"/>
    </source>
</evidence>
<gene>
    <name evidence="2" type="ORF">MSPICULIGERA_LOCUS19117</name>
</gene>
<reference evidence="2" key="1">
    <citation type="submission" date="2023-06" db="EMBL/GenBank/DDBJ databases">
        <authorList>
            <person name="Delattre M."/>
        </authorList>
    </citation>
    <scope>NUCLEOTIDE SEQUENCE</scope>
    <source>
        <strain evidence="2">AF72</strain>
    </source>
</reference>
<dbReference type="Proteomes" id="UP001177023">
    <property type="component" value="Unassembled WGS sequence"/>
</dbReference>
<dbReference type="AlphaFoldDB" id="A0AA36D765"/>
<organism evidence="2 3">
    <name type="scientific">Mesorhabditis spiculigera</name>
    <dbReference type="NCBI Taxonomy" id="96644"/>
    <lineage>
        <taxon>Eukaryota</taxon>
        <taxon>Metazoa</taxon>
        <taxon>Ecdysozoa</taxon>
        <taxon>Nematoda</taxon>
        <taxon>Chromadorea</taxon>
        <taxon>Rhabditida</taxon>
        <taxon>Rhabditina</taxon>
        <taxon>Rhabditomorpha</taxon>
        <taxon>Rhabditoidea</taxon>
        <taxon>Rhabditidae</taxon>
        <taxon>Mesorhabditinae</taxon>
        <taxon>Mesorhabditis</taxon>
    </lineage>
</organism>
<accession>A0AA36D765</accession>
<dbReference type="GO" id="GO:0020037">
    <property type="term" value="F:heme binding"/>
    <property type="evidence" value="ECO:0007669"/>
    <property type="project" value="InterPro"/>
</dbReference>